<dbReference type="AlphaFoldDB" id="A0A0F4ZFD8"/>
<dbReference type="GO" id="GO:0005576">
    <property type="term" value="C:extracellular region"/>
    <property type="evidence" value="ECO:0007669"/>
    <property type="project" value="UniProtKB-SubCell"/>
</dbReference>
<dbReference type="EMBL" id="LAEV01001117">
    <property type="protein sequence ID" value="KKA28836.1"/>
    <property type="molecule type" value="Genomic_DNA"/>
</dbReference>
<dbReference type="Pfam" id="PF07249">
    <property type="entry name" value="Cerato-platanin"/>
    <property type="match status" value="1"/>
</dbReference>
<dbReference type="InterPro" id="IPR036908">
    <property type="entry name" value="RlpA-like_sf"/>
</dbReference>
<comment type="subcellular location">
    <subcellularLocation>
        <location evidence="1">Secreted</location>
    </subcellularLocation>
</comment>
<keyword evidence="5" id="KW-1185">Reference proteome</keyword>
<dbReference type="OrthoDB" id="4898945at2759"/>
<comment type="similarity">
    <text evidence="2">Belongs to the cerato-platanin family.</text>
</comment>
<keyword evidence="3" id="KW-0964">Secreted</keyword>
<evidence type="ECO:0008006" key="6">
    <source>
        <dbReference type="Google" id="ProtNLM"/>
    </source>
</evidence>
<comment type="caution">
    <text evidence="4">The sequence shown here is derived from an EMBL/GenBank/DDBJ whole genome shotgun (WGS) entry which is preliminary data.</text>
</comment>
<evidence type="ECO:0000313" key="4">
    <source>
        <dbReference type="EMBL" id="KKA28836.1"/>
    </source>
</evidence>
<proteinExistence type="inferred from homology"/>
<dbReference type="Proteomes" id="UP000033483">
    <property type="component" value="Unassembled WGS sequence"/>
</dbReference>
<dbReference type="InterPro" id="IPR010829">
    <property type="entry name" value="Cerato-platanin"/>
</dbReference>
<name>A0A0F4ZFD8_9PEZI</name>
<protein>
    <recommendedName>
        <fullName evidence="6">Cerato-platanin</fullName>
    </recommendedName>
</protein>
<dbReference type="CDD" id="cd22778">
    <property type="entry name" value="DPBB_CEPL-like"/>
    <property type="match status" value="1"/>
</dbReference>
<organism evidence="4 5">
    <name type="scientific">Thielaviopsis punctulata</name>
    <dbReference type="NCBI Taxonomy" id="72032"/>
    <lineage>
        <taxon>Eukaryota</taxon>
        <taxon>Fungi</taxon>
        <taxon>Dikarya</taxon>
        <taxon>Ascomycota</taxon>
        <taxon>Pezizomycotina</taxon>
        <taxon>Sordariomycetes</taxon>
        <taxon>Hypocreomycetidae</taxon>
        <taxon>Microascales</taxon>
        <taxon>Ceratocystidaceae</taxon>
        <taxon>Thielaviopsis</taxon>
    </lineage>
</organism>
<evidence type="ECO:0000256" key="2">
    <source>
        <dbReference type="ARBA" id="ARBA00010421"/>
    </source>
</evidence>
<accession>A0A0F4ZFD8</accession>
<dbReference type="SUPFAM" id="SSF50685">
    <property type="entry name" value="Barwin-like endoglucanases"/>
    <property type="match status" value="1"/>
</dbReference>
<gene>
    <name evidence="4" type="ORF">TD95_000280</name>
</gene>
<evidence type="ECO:0000256" key="1">
    <source>
        <dbReference type="ARBA" id="ARBA00004613"/>
    </source>
</evidence>
<sequence length="133" mass="13569">MKFSILSMVTGALAVSLSYDNTYDNAGLSLDSVACSDGANGLITKGYSTLGSLPNFPYVGGAPAVSGWNSMACGSCWQLSYNGKSIYVLAVDAAPGGFNVAEAAMNALTNNQAAALGRIEVSSTEVASSFCKM</sequence>
<evidence type="ECO:0000313" key="5">
    <source>
        <dbReference type="Proteomes" id="UP000033483"/>
    </source>
</evidence>
<dbReference type="Gene3D" id="2.40.40.10">
    <property type="entry name" value="RlpA-like domain"/>
    <property type="match status" value="1"/>
</dbReference>
<reference evidence="4 5" key="1">
    <citation type="submission" date="2015-03" db="EMBL/GenBank/DDBJ databases">
        <authorList>
            <person name="Radwan O."/>
            <person name="Al-Naeli F.A."/>
            <person name="Rendon G.A."/>
            <person name="Fields C."/>
        </authorList>
    </citation>
    <scope>NUCLEOTIDE SEQUENCE [LARGE SCALE GENOMIC DNA]</scope>
    <source>
        <strain evidence="4">CR-DP1</strain>
    </source>
</reference>
<evidence type="ECO:0000256" key="3">
    <source>
        <dbReference type="ARBA" id="ARBA00022525"/>
    </source>
</evidence>